<evidence type="ECO:0000256" key="9">
    <source>
        <dbReference type="ARBA" id="ARBA00023235"/>
    </source>
</evidence>
<dbReference type="EC" id="5.3.4.1" evidence="4 13"/>
<evidence type="ECO:0000256" key="6">
    <source>
        <dbReference type="ARBA" id="ARBA00022737"/>
    </source>
</evidence>
<organism evidence="16 17">
    <name type="scientific">Ichthyophthirius multifiliis</name>
    <name type="common">White spot disease agent</name>
    <name type="synonym">Ich</name>
    <dbReference type="NCBI Taxonomy" id="5932"/>
    <lineage>
        <taxon>Eukaryota</taxon>
        <taxon>Sar</taxon>
        <taxon>Alveolata</taxon>
        <taxon>Ciliophora</taxon>
        <taxon>Intramacronucleata</taxon>
        <taxon>Oligohymenophorea</taxon>
        <taxon>Hymenostomatida</taxon>
        <taxon>Ophryoglenina</taxon>
        <taxon>Ichthyophthirius</taxon>
    </lineage>
</organism>
<feature type="domain" description="Thioredoxin" evidence="15">
    <location>
        <begin position="364"/>
        <end position="481"/>
    </location>
</feature>
<dbReference type="Proteomes" id="UP000008983">
    <property type="component" value="Unassembled WGS sequence"/>
</dbReference>
<evidence type="ECO:0000256" key="11">
    <source>
        <dbReference type="PIRSR" id="PIRSR605792-51"/>
    </source>
</evidence>
<dbReference type="EMBL" id="GL983514">
    <property type="protein sequence ID" value="EGR33072.1"/>
    <property type="molecule type" value="Genomic_DNA"/>
</dbReference>
<evidence type="ECO:0000259" key="15">
    <source>
        <dbReference type="PROSITE" id="PS51352"/>
    </source>
</evidence>
<keyword evidence="14" id="KW-0472">Membrane</keyword>
<feature type="disulfide bond" description="Redox-active" evidence="11">
    <location>
        <begin position="403"/>
        <end position="406"/>
    </location>
</feature>
<evidence type="ECO:0000313" key="16">
    <source>
        <dbReference type="EMBL" id="EGR33072.1"/>
    </source>
</evidence>
<dbReference type="PROSITE" id="PS51352">
    <property type="entry name" value="THIOREDOXIN_2"/>
    <property type="match status" value="2"/>
</dbReference>
<dbReference type="Pfam" id="PF00085">
    <property type="entry name" value="Thioredoxin"/>
    <property type="match status" value="2"/>
</dbReference>
<evidence type="ECO:0000313" key="17">
    <source>
        <dbReference type="Proteomes" id="UP000008983"/>
    </source>
</evidence>
<sequence>MKIQTVFILYINFVVVAIIASLLTIEQKLNFELDENVIVLTDKNFKLVLKQYNNILVEFYAPWCGHCKQLAPEYAKAATILKDSKSNVALGKLDATEQKQVASQFKIQGFPTLKFFRNGNPSEYTGGRTSSEILEWIEKKTGPSSHLLTSKQELEEYKQDNDVIFAYFGLSENDKEFQEFQSLGHDYDHIKFVHIFNQEVLDQLNIQKGKPALRLYKNFDEKLNEYQNEVTVDKIKKFLEEFSHPLVMPWGDAASSKIYSNKNTGVLLFHEPNDEESIKLLQEIAKIRKIKESIIFSSINSQNSNYSKLQESIGASSLSYPALFILDSKNEANYLMEVEFNEKNINRFINQFKSKKLTKYIKSLPIPENNPNEAVLNIVRKNYDSVVKNSKQDLFVMYYATWCGHCNQYKPKLEALAQKFKVNPNVIFGKYDAVNNAVEDVQISGYPTIFFFKNGSKSQPIKYEGNRDENDVIQFIKQHTSYPWVDILHEE</sequence>
<evidence type="ECO:0000256" key="1">
    <source>
        <dbReference type="ARBA" id="ARBA00001182"/>
    </source>
</evidence>
<dbReference type="Gene3D" id="3.40.30.10">
    <property type="entry name" value="Glutaredoxin"/>
    <property type="match status" value="4"/>
</dbReference>
<dbReference type="InterPro" id="IPR036249">
    <property type="entry name" value="Thioredoxin-like_sf"/>
</dbReference>
<evidence type="ECO:0000256" key="8">
    <source>
        <dbReference type="ARBA" id="ARBA00023157"/>
    </source>
</evidence>
<dbReference type="GO" id="GO:0005788">
    <property type="term" value="C:endoplasmic reticulum lumen"/>
    <property type="evidence" value="ECO:0007669"/>
    <property type="project" value="UniProtKB-SubCell"/>
</dbReference>
<dbReference type="OrthoDB" id="72053at2759"/>
<feature type="transmembrane region" description="Helical" evidence="14">
    <location>
        <begin position="7"/>
        <end position="25"/>
    </location>
</feature>
<comment type="catalytic activity">
    <reaction evidence="1 13">
        <text>Catalyzes the rearrangement of -S-S- bonds in proteins.</text>
        <dbReference type="EC" id="5.3.4.1"/>
    </reaction>
</comment>
<dbReference type="Pfam" id="PF13848">
    <property type="entry name" value="Thioredoxin_6"/>
    <property type="match status" value="1"/>
</dbReference>
<evidence type="ECO:0000256" key="5">
    <source>
        <dbReference type="ARBA" id="ARBA00022729"/>
    </source>
</evidence>
<keyword evidence="9 13" id="KW-0413">Isomerase</keyword>
<dbReference type="PANTHER" id="PTHR18929:SF240">
    <property type="entry name" value="PROTEIN DISULFIDE-ISOMERASE"/>
    <property type="match status" value="1"/>
</dbReference>
<dbReference type="FunFam" id="3.40.30.10:FF:000023">
    <property type="entry name" value="Protein disulfide-isomerase"/>
    <property type="match status" value="1"/>
</dbReference>
<evidence type="ECO:0000256" key="13">
    <source>
        <dbReference type="RuleBase" id="RU361130"/>
    </source>
</evidence>
<feature type="disulfide bond" description="Redox-active" evidence="11">
    <location>
        <begin position="64"/>
        <end position="67"/>
    </location>
</feature>
<dbReference type="PROSITE" id="PS00194">
    <property type="entry name" value="THIOREDOXIN_1"/>
    <property type="match status" value="2"/>
</dbReference>
<keyword evidence="14" id="KW-0812">Transmembrane</keyword>
<dbReference type="CDD" id="cd02961">
    <property type="entry name" value="PDI_a_family"/>
    <property type="match status" value="1"/>
</dbReference>
<dbReference type="NCBIfam" id="TIGR01126">
    <property type="entry name" value="pdi_dom"/>
    <property type="match status" value="1"/>
</dbReference>
<reference evidence="16 17" key="1">
    <citation type="submission" date="2011-07" db="EMBL/GenBank/DDBJ databases">
        <authorList>
            <person name="Coyne R."/>
            <person name="Brami D."/>
            <person name="Johnson J."/>
            <person name="Hostetler J."/>
            <person name="Hannick L."/>
            <person name="Clark T."/>
            <person name="Cassidy-Hanley D."/>
            <person name="Inman J."/>
        </authorList>
    </citation>
    <scope>NUCLEOTIDE SEQUENCE [LARGE SCALE GENOMIC DNA]</scope>
    <source>
        <strain evidence="16 17">G5</strain>
    </source>
</reference>
<dbReference type="NCBIfam" id="TIGR01130">
    <property type="entry name" value="ER_PDI_fam"/>
    <property type="match status" value="1"/>
</dbReference>
<keyword evidence="14" id="KW-1133">Transmembrane helix</keyword>
<evidence type="ECO:0000256" key="7">
    <source>
        <dbReference type="ARBA" id="ARBA00022824"/>
    </source>
</evidence>
<keyword evidence="17" id="KW-1185">Reference proteome</keyword>
<accession>G0QNY5</accession>
<dbReference type="GO" id="GO:0006457">
    <property type="term" value="P:protein folding"/>
    <property type="evidence" value="ECO:0007669"/>
    <property type="project" value="TreeGrafter"/>
</dbReference>
<dbReference type="SUPFAM" id="SSF52833">
    <property type="entry name" value="Thioredoxin-like"/>
    <property type="match status" value="4"/>
</dbReference>
<name>G0QNY5_ICHMU</name>
<evidence type="ECO:0000256" key="2">
    <source>
        <dbReference type="ARBA" id="ARBA00004319"/>
    </source>
</evidence>
<feature type="domain" description="Thioredoxin" evidence="15">
    <location>
        <begin position="22"/>
        <end position="142"/>
    </location>
</feature>
<evidence type="ECO:0000256" key="10">
    <source>
        <dbReference type="ARBA" id="ARBA00023284"/>
    </source>
</evidence>
<dbReference type="STRING" id="857967.G0QNY5"/>
<dbReference type="PANTHER" id="PTHR18929">
    <property type="entry name" value="PROTEIN DISULFIDE ISOMERASE"/>
    <property type="match status" value="1"/>
</dbReference>
<proteinExistence type="inferred from homology"/>
<dbReference type="InParanoid" id="G0QNY5"/>
<evidence type="ECO:0000256" key="14">
    <source>
        <dbReference type="SAM" id="Phobius"/>
    </source>
</evidence>
<evidence type="ECO:0000256" key="3">
    <source>
        <dbReference type="ARBA" id="ARBA00006347"/>
    </source>
</evidence>
<dbReference type="InterPro" id="IPR005792">
    <property type="entry name" value="Prot_disulphide_isomerase"/>
</dbReference>
<dbReference type="InterPro" id="IPR013766">
    <property type="entry name" value="Thioredoxin_domain"/>
</dbReference>
<dbReference type="CDD" id="cd02995">
    <property type="entry name" value="PDI_a_PDI_a'_C"/>
    <property type="match status" value="1"/>
</dbReference>
<dbReference type="InterPro" id="IPR005788">
    <property type="entry name" value="PDI_thioredoxin-like_dom"/>
</dbReference>
<evidence type="ECO:0000256" key="4">
    <source>
        <dbReference type="ARBA" id="ARBA00012723"/>
    </source>
</evidence>
<gene>
    <name evidence="16" type="ORF">IMG5_062500</name>
</gene>
<keyword evidence="8 11" id="KW-1015">Disulfide bond</keyword>
<dbReference type="GO" id="GO:0003756">
    <property type="term" value="F:protein disulfide isomerase activity"/>
    <property type="evidence" value="ECO:0007669"/>
    <property type="project" value="UniProtKB-EC"/>
</dbReference>
<dbReference type="RefSeq" id="XP_004037058.1">
    <property type="nucleotide sequence ID" value="XM_004037010.1"/>
</dbReference>
<dbReference type="GeneID" id="14909237"/>
<protein>
    <recommendedName>
        <fullName evidence="4 13">Protein disulfide-isomerase</fullName>
        <ecNumber evidence="4 13">5.3.4.1</ecNumber>
    </recommendedName>
</protein>
<dbReference type="FunCoup" id="G0QNY5">
    <property type="interactions" value="360"/>
</dbReference>
<dbReference type="OMA" id="HRTQDSV"/>
<dbReference type="GO" id="GO:0034976">
    <property type="term" value="P:response to endoplasmic reticulum stress"/>
    <property type="evidence" value="ECO:0007669"/>
    <property type="project" value="TreeGrafter"/>
</dbReference>
<comment type="subcellular location">
    <subcellularLocation>
        <location evidence="2">Endoplasmic reticulum lumen</location>
    </subcellularLocation>
</comment>
<keyword evidence="10 11" id="KW-0676">Redox-active center</keyword>
<dbReference type="InterPro" id="IPR017937">
    <property type="entry name" value="Thioredoxin_CS"/>
</dbReference>
<dbReference type="AlphaFoldDB" id="G0QNY5"/>
<evidence type="ECO:0000256" key="12">
    <source>
        <dbReference type="RuleBase" id="RU004208"/>
    </source>
</evidence>
<keyword evidence="7" id="KW-0256">Endoplasmic reticulum</keyword>
<dbReference type="PRINTS" id="PR00421">
    <property type="entry name" value="THIOREDOXIN"/>
</dbReference>
<keyword evidence="6" id="KW-0677">Repeat</keyword>
<dbReference type="eggNOG" id="KOG0190">
    <property type="taxonomic scope" value="Eukaryota"/>
</dbReference>
<dbReference type="CDD" id="cd02981">
    <property type="entry name" value="PDI_b_family"/>
    <property type="match status" value="1"/>
</dbReference>
<comment type="similarity">
    <text evidence="3 12">Belongs to the protein disulfide isomerase family.</text>
</comment>
<keyword evidence="5" id="KW-0732">Signal</keyword>